<gene>
    <name evidence="1" type="ORF">NECAME_15327</name>
</gene>
<dbReference type="EMBL" id="KI669111">
    <property type="protein sequence ID" value="ETN69431.1"/>
    <property type="molecule type" value="Genomic_DNA"/>
</dbReference>
<evidence type="ECO:0000313" key="1">
    <source>
        <dbReference type="EMBL" id="ETN69431.1"/>
    </source>
</evidence>
<proteinExistence type="predicted"/>
<dbReference type="InterPro" id="IPR045167">
    <property type="entry name" value="Hobbit"/>
</dbReference>
<reference evidence="2" key="1">
    <citation type="journal article" date="2014" name="Nat. Genet.">
        <title>Genome of the human hookworm Necator americanus.</title>
        <authorList>
            <person name="Tang Y.T."/>
            <person name="Gao X."/>
            <person name="Rosa B.A."/>
            <person name="Abubucker S."/>
            <person name="Hallsworth-Pepin K."/>
            <person name="Martin J."/>
            <person name="Tyagi R."/>
            <person name="Heizer E."/>
            <person name="Zhang X."/>
            <person name="Bhonagiri-Palsikar V."/>
            <person name="Minx P."/>
            <person name="Warren W.C."/>
            <person name="Wang Q."/>
            <person name="Zhan B."/>
            <person name="Hotez P.J."/>
            <person name="Sternberg P.W."/>
            <person name="Dougall A."/>
            <person name="Gaze S.T."/>
            <person name="Mulvenna J."/>
            <person name="Sotillo J."/>
            <person name="Ranganathan S."/>
            <person name="Rabelo E.M."/>
            <person name="Wilson R.K."/>
            <person name="Felgner P.L."/>
            <person name="Bethony J."/>
            <person name="Hawdon J.M."/>
            <person name="Gasser R.B."/>
            <person name="Loukas A."/>
            <person name="Mitreva M."/>
        </authorList>
    </citation>
    <scope>NUCLEOTIDE SEQUENCE [LARGE SCALE GENOMIC DNA]</scope>
</reference>
<keyword evidence="2" id="KW-1185">Reference proteome</keyword>
<dbReference type="AlphaFoldDB" id="W2SKP7"/>
<dbReference type="OrthoDB" id="1562405at2759"/>
<dbReference type="PANTHER" id="PTHR15678">
    <property type="entry name" value="ANTIGEN MLAA-22-RELATED"/>
    <property type="match status" value="1"/>
</dbReference>
<dbReference type="KEGG" id="nai:NECAME_15327"/>
<protein>
    <submittedName>
        <fullName evidence="1">Uncharacterized protein</fullName>
    </submittedName>
</protein>
<accession>W2SKP7</accession>
<sequence>MYINRGHLVLLDALPGCMIHVTVDELLVEAFRSRDGWQLEVSCRLARGKAMLRKVTTGHSLLDVALQFRLSLDVANGRRTMTLSLRALSVSKDGGKMKARIVDFMTEDQTQRLTLRSSLLVLSQEINKTGISIQLSSDSVLTRLSVQDVVWWNNHVEECLTSVIGKTMVSSKSAPQHSLPLHFAVELASISCDLVDVDSFQSALSVQFFSVIKTEDVLEVGVDCFCISAPNVNVTNATFENHQWGHSVYIGAALVQYCLSGAGRGLLIGIDDCKIEWSDKLAEQVKQLTSVLSACDSTNRDVTHVRKAVNLRLHMKRAAVISVAKDSFYLTLLFDEVKAESAGSRNFAVTAHYARIVFGSVQGTHLDLHVIRNTVKFVPPPDRGSDAPWRCWNQFLNDAMTWRIPSLTFDSSSVSLSAISPQLVVNMNGLDIITAIDVCITRRMSDVQMIGYRRGFKEFEIESNKVWTWAAASFLFYLPHEFNFAQVFDEFVNSMKWIKLVHGLKKDPFPPDAPLPADIRIILKEARLELEDDPFENLLQMSHELKEDEVSL</sequence>
<dbReference type="PANTHER" id="PTHR15678:SF6">
    <property type="entry name" value="BRIDGE-LIKE LIPID TRANSFER PROTEIN FAMILY MEMBER 2"/>
    <property type="match status" value="1"/>
</dbReference>
<dbReference type="Proteomes" id="UP000053676">
    <property type="component" value="Unassembled WGS sequence"/>
</dbReference>
<name>W2SKP7_NECAM</name>
<evidence type="ECO:0000313" key="2">
    <source>
        <dbReference type="Proteomes" id="UP000053676"/>
    </source>
</evidence>
<dbReference type="Pfam" id="PF10344">
    <property type="entry name" value="Hobbit"/>
    <property type="match status" value="1"/>
</dbReference>
<dbReference type="STRING" id="51031.W2SKP7"/>
<organism evidence="1 2">
    <name type="scientific">Necator americanus</name>
    <name type="common">Human hookworm</name>
    <dbReference type="NCBI Taxonomy" id="51031"/>
    <lineage>
        <taxon>Eukaryota</taxon>
        <taxon>Metazoa</taxon>
        <taxon>Ecdysozoa</taxon>
        <taxon>Nematoda</taxon>
        <taxon>Chromadorea</taxon>
        <taxon>Rhabditida</taxon>
        <taxon>Rhabditina</taxon>
        <taxon>Rhabditomorpha</taxon>
        <taxon>Strongyloidea</taxon>
        <taxon>Ancylostomatidae</taxon>
        <taxon>Bunostominae</taxon>
        <taxon>Necator</taxon>
    </lineage>
</organism>
<dbReference type="OMA" id="DVCITRR"/>